<feature type="region of interest" description="Disordered" evidence="1">
    <location>
        <begin position="41"/>
        <end position="61"/>
    </location>
</feature>
<evidence type="ECO:0000313" key="3">
    <source>
        <dbReference type="Proteomes" id="UP000217343"/>
    </source>
</evidence>
<feature type="compositionally biased region" description="Low complexity" evidence="1">
    <location>
        <begin position="42"/>
        <end position="54"/>
    </location>
</feature>
<dbReference type="AlphaFoldDB" id="A0A250JTX3"/>
<keyword evidence="3" id="KW-1185">Reference proteome</keyword>
<evidence type="ECO:0000256" key="1">
    <source>
        <dbReference type="SAM" id="MobiDB-lite"/>
    </source>
</evidence>
<accession>A0A250JTX3</accession>
<protein>
    <submittedName>
        <fullName evidence="2">Uncharacterized protein</fullName>
    </submittedName>
</protein>
<reference evidence="2 3" key="1">
    <citation type="submission" date="2017-06" db="EMBL/GenBank/DDBJ databases">
        <title>Sequencing and comparative analysis of myxobacterial genomes.</title>
        <authorList>
            <person name="Rupp O."/>
            <person name="Goesmann A."/>
            <person name="Sogaard-Andersen L."/>
        </authorList>
    </citation>
    <scope>NUCLEOTIDE SEQUENCE [LARGE SCALE GENOMIC DNA]</scope>
    <source>
        <strain evidence="2 3">DSM 14697</strain>
    </source>
</reference>
<sequence>MSGQNGFLNKAVSVFMDMDKRVGASFEEGLATLKDLSEAKAAEQAGANAAPNGAVMGEAAK</sequence>
<dbReference type="Proteomes" id="UP000217343">
    <property type="component" value="Chromosome"/>
</dbReference>
<gene>
    <name evidence="2" type="ORF">MYMAC_002161</name>
</gene>
<proteinExistence type="predicted"/>
<name>A0A250JTX3_9BACT</name>
<dbReference type="KEGG" id="mmas:MYMAC_002161"/>
<organism evidence="2 3">
    <name type="scientific">Corallococcus macrosporus DSM 14697</name>
    <dbReference type="NCBI Taxonomy" id="1189310"/>
    <lineage>
        <taxon>Bacteria</taxon>
        <taxon>Pseudomonadati</taxon>
        <taxon>Myxococcota</taxon>
        <taxon>Myxococcia</taxon>
        <taxon>Myxococcales</taxon>
        <taxon>Cystobacterineae</taxon>
        <taxon>Myxococcaceae</taxon>
        <taxon>Corallococcus</taxon>
    </lineage>
</organism>
<dbReference type="EMBL" id="CP022203">
    <property type="protein sequence ID" value="ATB46556.1"/>
    <property type="molecule type" value="Genomic_DNA"/>
</dbReference>
<evidence type="ECO:0000313" key="2">
    <source>
        <dbReference type="EMBL" id="ATB46556.1"/>
    </source>
</evidence>